<dbReference type="Proteomes" id="UP000271683">
    <property type="component" value="Unassembled WGS sequence"/>
</dbReference>
<protein>
    <submittedName>
        <fullName evidence="9">Carbohydrate ABC transporter membrane protein 1 (CUT1 family)</fullName>
    </submittedName>
</protein>
<dbReference type="CDD" id="cd06261">
    <property type="entry name" value="TM_PBP2"/>
    <property type="match status" value="1"/>
</dbReference>
<dbReference type="PANTHER" id="PTHR43227">
    <property type="entry name" value="BLL4140 PROTEIN"/>
    <property type="match status" value="1"/>
</dbReference>
<name>A0A3N1GHS7_9ACTN</name>
<evidence type="ECO:0000313" key="10">
    <source>
        <dbReference type="Proteomes" id="UP000271683"/>
    </source>
</evidence>
<evidence type="ECO:0000256" key="1">
    <source>
        <dbReference type="ARBA" id="ARBA00004651"/>
    </source>
</evidence>
<keyword evidence="5 7" id="KW-1133">Transmembrane helix</keyword>
<evidence type="ECO:0000313" key="9">
    <source>
        <dbReference type="EMBL" id="ROP29810.1"/>
    </source>
</evidence>
<dbReference type="SUPFAM" id="SSF160964">
    <property type="entry name" value="MalF N-terminal region-like"/>
    <property type="match status" value="1"/>
</dbReference>
<evidence type="ECO:0000256" key="4">
    <source>
        <dbReference type="ARBA" id="ARBA00022692"/>
    </source>
</evidence>
<evidence type="ECO:0000256" key="2">
    <source>
        <dbReference type="ARBA" id="ARBA00022448"/>
    </source>
</evidence>
<dbReference type="InterPro" id="IPR050809">
    <property type="entry name" value="UgpAE/MalFG_permease"/>
</dbReference>
<dbReference type="RefSeq" id="WP_084557563.1">
    <property type="nucleotide sequence ID" value="NZ_RJKL01000001.1"/>
</dbReference>
<dbReference type="SUPFAM" id="SSF161098">
    <property type="entry name" value="MetI-like"/>
    <property type="match status" value="1"/>
</dbReference>
<dbReference type="PROSITE" id="PS50928">
    <property type="entry name" value="ABC_TM1"/>
    <property type="match status" value="1"/>
</dbReference>
<dbReference type="EMBL" id="RJKL01000001">
    <property type="protein sequence ID" value="ROP29810.1"/>
    <property type="molecule type" value="Genomic_DNA"/>
</dbReference>
<dbReference type="Pfam" id="PF00528">
    <property type="entry name" value="BPD_transp_1"/>
    <property type="match status" value="1"/>
</dbReference>
<comment type="subcellular location">
    <subcellularLocation>
        <location evidence="1 7">Cell membrane</location>
        <topology evidence="1 7">Multi-pass membrane protein</topology>
    </subcellularLocation>
</comment>
<keyword evidence="2 7" id="KW-0813">Transport</keyword>
<keyword evidence="4 7" id="KW-0812">Transmembrane</keyword>
<keyword evidence="6 7" id="KW-0472">Membrane</keyword>
<dbReference type="AlphaFoldDB" id="A0A3N1GHS7"/>
<evidence type="ECO:0000256" key="7">
    <source>
        <dbReference type="RuleBase" id="RU363032"/>
    </source>
</evidence>
<evidence type="ECO:0000259" key="8">
    <source>
        <dbReference type="PROSITE" id="PS50928"/>
    </source>
</evidence>
<dbReference type="InterPro" id="IPR000515">
    <property type="entry name" value="MetI-like"/>
</dbReference>
<feature type="domain" description="ABC transmembrane type-1" evidence="8">
    <location>
        <begin position="92"/>
        <end position="305"/>
    </location>
</feature>
<dbReference type="InterPro" id="IPR035906">
    <property type="entry name" value="MetI-like_sf"/>
</dbReference>
<proteinExistence type="inferred from homology"/>
<evidence type="ECO:0000256" key="3">
    <source>
        <dbReference type="ARBA" id="ARBA00022475"/>
    </source>
</evidence>
<comment type="similarity">
    <text evidence="7">Belongs to the binding-protein-dependent transport system permease family.</text>
</comment>
<feature type="transmembrane region" description="Helical" evidence="7">
    <location>
        <begin position="181"/>
        <end position="203"/>
    </location>
</feature>
<reference evidence="9 10" key="1">
    <citation type="submission" date="2018-11" db="EMBL/GenBank/DDBJ databases">
        <title>Sequencing the genomes of 1000 actinobacteria strains.</title>
        <authorList>
            <person name="Klenk H.-P."/>
        </authorList>
    </citation>
    <scope>NUCLEOTIDE SEQUENCE [LARGE SCALE GENOMIC DNA]</scope>
    <source>
        <strain evidence="9 10">DSM 43634</strain>
    </source>
</reference>
<organism evidence="9 10">
    <name type="scientific">Couchioplanes caeruleus</name>
    <dbReference type="NCBI Taxonomy" id="56438"/>
    <lineage>
        <taxon>Bacteria</taxon>
        <taxon>Bacillati</taxon>
        <taxon>Actinomycetota</taxon>
        <taxon>Actinomycetes</taxon>
        <taxon>Micromonosporales</taxon>
        <taxon>Micromonosporaceae</taxon>
        <taxon>Couchioplanes</taxon>
    </lineage>
</organism>
<gene>
    <name evidence="9" type="ORF">EDD30_2627</name>
</gene>
<feature type="transmembrane region" description="Helical" evidence="7">
    <location>
        <begin position="284"/>
        <end position="306"/>
    </location>
</feature>
<evidence type="ECO:0000256" key="6">
    <source>
        <dbReference type="ARBA" id="ARBA00023136"/>
    </source>
</evidence>
<accession>A0A3N1GHS7</accession>
<comment type="caution">
    <text evidence="9">The sequence shown here is derived from an EMBL/GenBank/DDBJ whole genome shotgun (WGS) entry which is preliminary data.</text>
</comment>
<dbReference type="Gene3D" id="1.10.3720.10">
    <property type="entry name" value="MetI-like"/>
    <property type="match status" value="1"/>
</dbReference>
<feature type="transmembrane region" description="Helical" evidence="7">
    <location>
        <begin position="23"/>
        <end position="46"/>
    </location>
</feature>
<dbReference type="GO" id="GO:0055085">
    <property type="term" value="P:transmembrane transport"/>
    <property type="evidence" value="ECO:0007669"/>
    <property type="project" value="InterPro"/>
</dbReference>
<dbReference type="OrthoDB" id="9805974at2"/>
<dbReference type="GO" id="GO:0005886">
    <property type="term" value="C:plasma membrane"/>
    <property type="evidence" value="ECO:0007669"/>
    <property type="project" value="UniProtKB-SubCell"/>
</dbReference>
<keyword evidence="3" id="KW-1003">Cell membrane</keyword>
<sequence>MTATTPAAAEPRRAGQARLHRKGWTALVFLAPALFLLLVFLVYPALYTVGLSFFRGRLGRFDGFVGIDNYIRLFTDDPLFLDLSTFPPSGALLNNVLWMVVYVSGCLMLGLLVAVLAGRVRYEALIKAIMFMPMAVSATALAVIWTLMYAPNPEIGLLNAVLGRVGVDPVSWLGRTDTVNWALMAVGVWSTVGFTTVVLSAALKGIPTEILEAARTDGAGEAQLFWRILLPMVRLPATVLAVTLVVNVIKLFDLIYVMTLGGPGASSRVIAFTMYQESIPAGRYGYGAAVAVIMLALLIPVIAYNVKRFRTENVSS</sequence>
<evidence type="ECO:0000256" key="5">
    <source>
        <dbReference type="ARBA" id="ARBA00022989"/>
    </source>
</evidence>
<dbReference type="PANTHER" id="PTHR43227:SF8">
    <property type="entry name" value="DIACETYLCHITOBIOSE UPTAKE SYSTEM PERMEASE PROTEIN DASB"/>
    <property type="match status" value="1"/>
</dbReference>
<feature type="transmembrane region" description="Helical" evidence="7">
    <location>
        <begin position="224"/>
        <end position="249"/>
    </location>
</feature>
<feature type="transmembrane region" description="Helical" evidence="7">
    <location>
        <begin position="96"/>
        <end position="117"/>
    </location>
</feature>
<feature type="transmembrane region" description="Helical" evidence="7">
    <location>
        <begin position="129"/>
        <end position="150"/>
    </location>
</feature>